<dbReference type="EMBL" id="KE504593">
    <property type="protein sequence ID" value="EPS92443.1"/>
    <property type="molecule type" value="Genomic_DNA"/>
</dbReference>
<keyword evidence="2" id="KW-1185">Reference proteome</keyword>
<accession>S8DM89</accession>
<sequence length="107" mass="12017">MVSVRPEMKYLMSTFLPSFPQVCARPKPCLANCEVDFEACHVTVVSLSQPNFGHIYRVCPINGSHHELTAEESLDVPYDKGLIHPAFLQVPAEEFQRLGQRYLLLGG</sequence>
<proteinExistence type="predicted"/>
<dbReference type="InParanoid" id="S8DM89"/>
<evidence type="ECO:0000313" key="1">
    <source>
        <dbReference type="EMBL" id="EPS92443.1"/>
    </source>
</evidence>
<dbReference type="HOGENOM" id="CLU_2216101_0_0_1"/>
<protein>
    <submittedName>
        <fullName evidence="1">Uncharacterized protein</fullName>
    </submittedName>
</protein>
<evidence type="ECO:0000313" key="2">
    <source>
        <dbReference type="Proteomes" id="UP000015241"/>
    </source>
</evidence>
<reference evidence="1 2" key="1">
    <citation type="journal article" date="2012" name="Science">
        <title>The Paleozoic origin of enzymatic lignin decomposition reconstructed from 31 fungal genomes.</title>
        <authorList>
            <person name="Floudas D."/>
            <person name="Binder M."/>
            <person name="Riley R."/>
            <person name="Barry K."/>
            <person name="Blanchette R.A."/>
            <person name="Henrissat B."/>
            <person name="Martinez A.T."/>
            <person name="Otillar R."/>
            <person name="Spatafora J.W."/>
            <person name="Yadav J.S."/>
            <person name="Aerts A."/>
            <person name="Benoit I."/>
            <person name="Boyd A."/>
            <person name="Carlson A."/>
            <person name="Copeland A."/>
            <person name="Coutinho P.M."/>
            <person name="de Vries R.P."/>
            <person name="Ferreira P."/>
            <person name="Findley K."/>
            <person name="Foster B."/>
            <person name="Gaskell J."/>
            <person name="Glotzer D."/>
            <person name="Gorecki P."/>
            <person name="Heitman J."/>
            <person name="Hesse C."/>
            <person name="Hori C."/>
            <person name="Igarashi K."/>
            <person name="Jurgens J.A."/>
            <person name="Kallen N."/>
            <person name="Kersten P."/>
            <person name="Kohler A."/>
            <person name="Kuees U."/>
            <person name="Kumar T.K.A."/>
            <person name="Kuo A."/>
            <person name="LaButti K."/>
            <person name="Larrondo L.F."/>
            <person name="Lindquist E."/>
            <person name="Ling A."/>
            <person name="Lombard V."/>
            <person name="Lucas S."/>
            <person name="Lundell T."/>
            <person name="Martin R."/>
            <person name="McLaughlin D.J."/>
            <person name="Morgenstern I."/>
            <person name="Morin E."/>
            <person name="Murat C."/>
            <person name="Nagy L.G."/>
            <person name="Nolan M."/>
            <person name="Ohm R.A."/>
            <person name="Patyshakuliyeva A."/>
            <person name="Rokas A."/>
            <person name="Ruiz-Duenas F.J."/>
            <person name="Sabat G."/>
            <person name="Salamov A."/>
            <person name="Samejima M."/>
            <person name="Schmutz J."/>
            <person name="Slot J.C."/>
            <person name="St John F."/>
            <person name="Stenlid J."/>
            <person name="Sun H."/>
            <person name="Sun S."/>
            <person name="Syed K."/>
            <person name="Tsang A."/>
            <person name="Wiebenga A."/>
            <person name="Young D."/>
            <person name="Pisabarro A."/>
            <person name="Eastwood D.C."/>
            <person name="Martin F."/>
            <person name="Cullen D."/>
            <person name="Grigoriev I.V."/>
            <person name="Hibbett D.S."/>
        </authorList>
    </citation>
    <scope>NUCLEOTIDE SEQUENCE</scope>
    <source>
        <strain evidence="2">FP-58527</strain>
    </source>
</reference>
<feature type="non-terminal residue" evidence="1">
    <location>
        <position position="107"/>
    </location>
</feature>
<gene>
    <name evidence="1" type="ORF">FOMPIDRAFT_1056873</name>
</gene>
<name>S8DM89_FOMSC</name>
<dbReference type="AlphaFoldDB" id="S8DM89"/>
<dbReference type="Proteomes" id="UP000015241">
    <property type="component" value="Unassembled WGS sequence"/>
</dbReference>
<organism evidence="1 2">
    <name type="scientific">Fomitopsis schrenkii</name>
    <name type="common">Brown rot fungus</name>
    <dbReference type="NCBI Taxonomy" id="2126942"/>
    <lineage>
        <taxon>Eukaryota</taxon>
        <taxon>Fungi</taxon>
        <taxon>Dikarya</taxon>
        <taxon>Basidiomycota</taxon>
        <taxon>Agaricomycotina</taxon>
        <taxon>Agaricomycetes</taxon>
        <taxon>Polyporales</taxon>
        <taxon>Fomitopsis</taxon>
    </lineage>
</organism>